<name>A0A5M3XMF2_9ACTN</name>
<comment type="caution">
    <text evidence="3">The sequence shown here is derived from an EMBL/GenBank/DDBJ whole genome shotgun (WGS) entry which is preliminary data.</text>
</comment>
<feature type="region of interest" description="Disordered" evidence="2">
    <location>
        <begin position="1"/>
        <end position="24"/>
    </location>
</feature>
<keyword evidence="1" id="KW-0175">Coiled coil</keyword>
<evidence type="ECO:0000256" key="1">
    <source>
        <dbReference type="SAM" id="Coils"/>
    </source>
</evidence>
<evidence type="ECO:0000313" key="3">
    <source>
        <dbReference type="EMBL" id="GES22547.1"/>
    </source>
</evidence>
<gene>
    <name evidence="3" type="ORF">Aple_054450</name>
</gene>
<accession>A0A5M3XMF2</accession>
<evidence type="ECO:0000256" key="2">
    <source>
        <dbReference type="SAM" id="MobiDB-lite"/>
    </source>
</evidence>
<dbReference type="AlphaFoldDB" id="A0A5M3XMF2"/>
<feature type="region of interest" description="Disordered" evidence="2">
    <location>
        <begin position="177"/>
        <end position="203"/>
    </location>
</feature>
<feature type="compositionally biased region" description="Low complexity" evidence="2">
    <location>
        <begin position="183"/>
        <end position="196"/>
    </location>
</feature>
<evidence type="ECO:0000313" key="4">
    <source>
        <dbReference type="Proteomes" id="UP000377595"/>
    </source>
</evidence>
<organism evidence="3 4">
    <name type="scientific">Acrocarpospora pleiomorpha</name>
    <dbReference type="NCBI Taxonomy" id="90975"/>
    <lineage>
        <taxon>Bacteria</taxon>
        <taxon>Bacillati</taxon>
        <taxon>Actinomycetota</taxon>
        <taxon>Actinomycetes</taxon>
        <taxon>Streptosporangiales</taxon>
        <taxon>Streptosporangiaceae</taxon>
        <taxon>Acrocarpospora</taxon>
    </lineage>
</organism>
<reference evidence="3 4" key="1">
    <citation type="submission" date="2019-10" db="EMBL/GenBank/DDBJ databases">
        <title>Whole genome shotgun sequence of Acrocarpospora pleiomorpha NBRC 16267.</title>
        <authorList>
            <person name="Ichikawa N."/>
            <person name="Kimura A."/>
            <person name="Kitahashi Y."/>
            <person name="Komaki H."/>
            <person name="Oguchi A."/>
        </authorList>
    </citation>
    <scope>NUCLEOTIDE SEQUENCE [LARGE SCALE GENOMIC DNA]</scope>
    <source>
        <strain evidence="3 4">NBRC 16267</strain>
    </source>
</reference>
<dbReference type="EMBL" id="BLAF01000031">
    <property type="protein sequence ID" value="GES22547.1"/>
    <property type="molecule type" value="Genomic_DNA"/>
</dbReference>
<feature type="compositionally biased region" description="Polar residues" evidence="2">
    <location>
        <begin position="13"/>
        <end position="22"/>
    </location>
</feature>
<protein>
    <submittedName>
        <fullName evidence="3">Uncharacterized protein</fullName>
    </submittedName>
</protein>
<feature type="coiled-coil region" evidence="1">
    <location>
        <begin position="293"/>
        <end position="327"/>
    </location>
</feature>
<proteinExistence type="predicted"/>
<dbReference type="Proteomes" id="UP000377595">
    <property type="component" value="Unassembled WGS sequence"/>
</dbReference>
<sequence length="481" mass="54471">MFQVVRAVHQGRQGPQSSNMTSPALWDPIKGGSMSEDRLINTSPRPRVLIRGFSDRPDLVEKLLKVAETTRHIKSLIEVRQAEWDVLITDRGLPEGDRRQRQLELHEHIHAICIVGETASDWLIEDNDRWSRGIRIEFKHVCQELRRQSDLIPALRDLVRELEPVLKARPNHTIIQHTQTPKSSSISFSSNSPGMSASYDPPPPIDAFIETADGFALAARYRRSPSAEAWILPNDTPDPIPWIRAAFGEWHSSAPDRFPGNPDWSRQPQWRTQREQLALAELAKLADAHAAAMERFAQQQVSLRRELAQAAAEADQYERALLTQQSDVLVQAVYRALQEIGFKATDVDSQRPDGDHLEDLRVEDPDVPGWMCLVEVKGLSKGAQSGAFAQFIRHQLRYQKETGQPADRLWYIVNQFKDRDPGARQPLLNGRDEDVHAFASVNGAVIDTIHLFHLLSEVRCGMISTAEARTRLREASGRFEM</sequence>
<keyword evidence="4" id="KW-1185">Reference proteome</keyword>